<evidence type="ECO:0000259" key="1">
    <source>
        <dbReference type="Pfam" id="PF12973"/>
    </source>
</evidence>
<dbReference type="Gene3D" id="2.60.120.10">
    <property type="entry name" value="Jelly Rolls"/>
    <property type="match status" value="1"/>
</dbReference>
<dbReference type="AlphaFoldDB" id="A0A1P8N0Z7"/>
<dbReference type="InterPro" id="IPR025979">
    <property type="entry name" value="ChrR-like_cupin_dom"/>
</dbReference>
<sequence length="223" mass="24418">MELNADFSQSVRVLNADNPWRASPSAGVERKMLDRIGDEVARATTIVRFAPDSAFAPHTHDGGEEYIVLEGVFQDEAGDFPVGTYVRNPPTSRHTPRSKPGATIFVKLWQFDPEDRQHVRIDMNTVDTTSDPARSGVATATLFTDAQEHVALEVWQPDITQTLDTSGGAEVLILEGSVSDDEATLGPRDWLRISPGSTLALTSGSDGVRLWVKRGHLHQMIDA</sequence>
<dbReference type="InterPro" id="IPR014710">
    <property type="entry name" value="RmlC-like_jellyroll"/>
</dbReference>
<dbReference type="Pfam" id="PF12973">
    <property type="entry name" value="Cupin_7"/>
    <property type="match status" value="1"/>
</dbReference>
<evidence type="ECO:0000313" key="2">
    <source>
        <dbReference type="EMBL" id="APX13928.1"/>
    </source>
</evidence>
<reference evidence="2 3" key="1">
    <citation type="submission" date="2017-01" db="EMBL/GenBank/DDBJ databases">
        <title>Complete genome of Tateyamaria omphalii DOK1-4 isolated from seawater in Dokdo.</title>
        <authorList>
            <person name="Kim J.H."/>
            <person name="Chi W.-J."/>
        </authorList>
    </citation>
    <scope>NUCLEOTIDE SEQUENCE [LARGE SCALE GENOMIC DNA]</scope>
    <source>
        <strain evidence="2 3">DOK1-4</strain>
    </source>
</reference>
<name>A0A1P8N0Z7_9RHOB</name>
<keyword evidence="3" id="KW-1185">Reference proteome</keyword>
<feature type="domain" description="ChrR-like cupin" evidence="1">
    <location>
        <begin position="10"/>
        <end position="111"/>
    </location>
</feature>
<dbReference type="STRING" id="299262.BWR18_15480"/>
<dbReference type="Proteomes" id="UP000186336">
    <property type="component" value="Chromosome"/>
</dbReference>
<protein>
    <submittedName>
        <fullName evidence="2">Cupin</fullName>
    </submittedName>
</protein>
<proteinExistence type="predicted"/>
<dbReference type="OrthoDB" id="9801227at2"/>
<evidence type="ECO:0000313" key="3">
    <source>
        <dbReference type="Proteomes" id="UP000186336"/>
    </source>
</evidence>
<gene>
    <name evidence="2" type="ORF">BWR18_15480</name>
</gene>
<dbReference type="RefSeq" id="WP_076630353.1">
    <property type="nucleotide sequence ID" value="NZ_CP019312.1"/>
</dbReference>
<dbReference type="InterPro" id="IPR011051">
    <property type="entry name" value="RmlC_Cupin_sf"/>
</dbReference>
<dbReference type="SUPFAM" id="SSF51182">
    <property type="entry name" value="RmlC-like cupins"/>
    <property type="match status" value="2"/>
</dbReference>
<dbReference type="EMBL" id="CP019312">
    <property type="protein sequence ID" value="APX13928.1"/>
    <property type="molecule type" value="Genomic_DNA"/>
</dbReference>
<dbReference type="KEGG" id="tom:BWR18_15480"/>
<accession>A0A1P8N0Z7</accession>
<organism evidence="2 3">
    <name type="scientific">Tateyamaria omphalii</name>
    <dbReference type="NCBI Taxonomy" id="299262"/>
    <lineage>
        <taxon>Bacteria</taxon>
        <taxon>Pseudomonadati</taxon>
        <taxon>Pseudomonadota</taxon>
        <taxon>Alphaproteobacteria</taxon>
        <taxon>Rhodobacterales</taxon>
        <taxon>Roseobacteraceae</taxon>
        <taxon>Tateyamaria</taxon>
    </lineage>
</organism>
<dbReference type="CDD" id="cd20303">
    <property type="entry name" value="cupin_ChrR_1"/>
    <property type="match status" value="1"/>
</dbReference>